<dbReference type="InterPro" id="IPR052212">
    <property type="entry name" value="PH-like_domain"/>
</dbReference>
<dbReference type="Gene3D" id="2.60.200.20">
    <property type="match status" value="1"/>
</dbReference>
<feature type="region of interest" description="Disordered" evidence="2">
    <location>
        <begin position="872"/>
        <end position="914"/>
    </location>
</feature>
<feature type="compositionally biased region" description="Polar residues" evidence="2">
    <location>
        <begin position="311"/>
        <end position="325"/>
    </location>
</feature>
<dbReference type="GO" id="GO:0045180">
    <property type="term" value="C:basal cortex"/>
    <property type="evidence" value="ECO:0007669"/>
    <property type="project" value="TreeGrafter"/>
</dbReference>
<dbReference type="AlphaFoldDB" id="A0A5N5JTR9"/>
<keyword evidence="4" id="KW-1185">Reference proteome</keyword>
<accession>A0A5N5JTR9</accession>
<feature type="compositionally biased region" description="Low complexity" evidence="2">
    <location>
        <begin position="269"/>
        <end position="283"/>
    </location>
</feature>
<feature type="region of interest" description="Disordered" evidence="2">
    <location>
        <begin position="556"/>
        <end position="575"/>
    </location>
</feature>
<dbReference type="EMBL" id="VFJC01000028">
    <property type="protein sequence ID" value="KAB5522482.1"/>
    <property type="molecule type" value="Genomic_DNA"/>
</dbReference>
<comment type="caution">
    <text evidence="3">The sequence shown here is derived from an EMBL/GenBank/DDBJ whole genome shotgun (WGS) entry which is preliminary data.</text>
</comment>
<evidence type="ECO:0000313" key="3">
    <source>
        <dbReference type="EMBL" id="KAB5522482.1"/>
    </source>
</evidence>
<gene>
    <name evidence="3" type="ORF">PHYPO_G00160000</name>
</gene>
<feature type="compositionally biased region" description="Low complexity" evidence="2">
    <location>
        <begin position="157"/>
        <end position="167"/>
    </location>
</feature>
<dbReference type="Proteomes" id="UP000327468">
    <property type="component" value="Chromosome 27"/>
</dbReference>
<evidence type="ECO:0000313" key="4">
    <source>
        <dbReference type="Proteomes" id="UP000327468"/>
    </source>
</evidence>
<protein>
    <recommendedName>
        <fullName evidence="5">Pleckstrin homology-like domain family B member 1</fullName>
    </recommendedName>
</protein>
<feature type="compositionally biased region" description="Low complexity" evidence="2">
    <location>
        <begin position="340"/>
        <end position="356"/>
    </location>
</feature>
<feature type="compositionally biased region" description="Polar residues" evidence="2">
    <location>
        <begin position="876"/>
        <end position="895"/>
    </location>
</feature>
<feature type="coiled-coil region" evidence="1">
    <location>
        <begin position="725"/>
        <end position="763"/>
    </location>
</feature>
<feature type="compositionally biased region" description="Polar residues" evidence="2">
    <location>
        <begin position="420"/>
        <end position="435"/>
    </location>
</feature>
<evidence type="ECO:0008006" key="5">
    <source>
        <dbReference type="Google" id="ProtNLM"/>
    </source>
</evidence>
<feature type="compositionally biased region" description="Polar residues" evidence="2">
    <location>
        <begin position="807"/>
        <end position="820"/>
    </location>
</feature>
<sequence>MDGLAVAKPVRLSQGCMLCFGQSAFFRFNHPEEALRMKSMMPEGNAGLSSTYRGHSEPHGLLNGNHQPVSHERVRPGHGPLAPSIEKDLQDIMDSLTMNDCQASAAEAGKHPEHPIPQLPLSPMFNGGGRYLLSSPASPGAMSVGSSYENTTPPFSPISSPSIASSPGTRVDSANFSVPSHSTSHHHTVQPPIPQPRQSAARYGSSSGGRKVQESPRLPRKALTEAPPSPTASRQGQNQDVQVRGGPEGPRSVLGFSGDAGRDNRIMNSSSSASSSPRSSAGSTFQETPSVDVGIQSIQPNLRSIIPPECPQSTRRALEPSNSTPVRERPPPSPSTARRGLQGVPVLPGALPGVPLTTRSQTGKGVPESPRQHRRVLVGEDAAGTRGLRARSPSPVSAVVKDHTSSGGRQKGSVGVNQIPGLSTQVGVSPLTSPRSQRKNPREPWVQPKARERKNSISEINDNEDELLEYHRWQRDERIKEQEMERLERQRLETILSLCAEYNKGDPVADMETGRAGQFPGTEDQRPGPDLVGVAVQRSHTHTHRLGECDDENLKEECSSTESQHQEHEDTAGMGQQELGYLVEERVRILARVEELKARVTELEQQLQDSRQEAEMERALLHGERRAELDQVEAELEIINQIQLRLNEVEKNIQREKEKGRANVSAERDVLARLRDGYSELKSQLYKCPESLREHLQEQLARKAEALESGSKRFEDLEFRQLERESSLEEEKETVSRQLLQEKAEYQRSVAKRKEKMATLEIQANQLGVQAAQDCERMAKDRTMALQMLHKEKERLATLERRYQSLTGGKTFPNSSNTMQEAERNKPLVSRLDLERWYQDIMAVGDTSHACPPPLPAKSFSTRRPMQMYKCKQDGANGTSTQPNDGSAGRNTPTKSLPDLSTPHLDTDFQETCY</sequence>
<feature type="region of interest" description="Disordered" evidence="2">
    <location>
        <begin position="137"/>
        <end position="460"/>
    </location>
</feature>
<feature type="region of interest" description="Disordered" evidence="2">
    <location>
        <begin position="807"/>
        <end position="826"/>
    </location>
</feature>
<reference evidence="3 4" key="1">
    <citation type="submission" date="2019-06" db="EMBL/GenBank/DDBJ databases">
        <title>A chromosome-scale genome assembly of the striped catfish, Pangasianodon hypophthalmus.</title>
        <authorList>
            <person name="Wen M."/>
            <person name="Zahm M."/>
            <person name="Roques C."/>
            <person name="Cabau C."/>
            <person name="Klopp C."/>
            <person name="Donnadieu C."/>
            <person name="Jouanno E."/>
            <person name="Avarre J.-C."/>
            <person name="Campet M."/>
            <person name="Ha T.T.T."/>
            <person name="Dugue R."/>
            <person name="Lampietro C."/>
            <person name="Louis A."/>
            <person name="Herpin A."/>
            <person name="Echchiki A."/>
            <person name="Berthelot C."/>
            <person name="Parey E."/>
            <person name="Roest-Crollius H."/>
            <person name="Braasch I."/>
            <person name="Postlethwait J."/>
            <person name="Bobe J."/>
            <person name="Montfort J."/>
            <person name="Bouchez O."/>
            <person name="Begum T."/>
            <person name="Schartl M."/>
            <person name="Guiguen Y."/>
        </authorList>
    </citation>
    <scope>NUCLEOTIDE SEQUENCE [LARGE SCALE GENOMIC DNA]</scope>
    <source>
        <strain evidence="3 4">Indonesia</strain>
        <tissue evidence="3">Blood</tissue>
    </source>
</reference>
<dbReference type="GO" id="GO:0070507">
    <property type="term" value="P:regulation of microtubule cytoskeleton organization"/>
    <property type="evidence" value="ECO:0007669"/>
    <property type="project" value="TreeGrafter"/>
</dbReference>
<proteinExistence type="predicted"/>
<dbReference type="PANTHER" id="PTHR12156">
    <property type="entry name" value="PLECKSTRIN HOMOLOGY-LIKE DOMAIN, FAMILY B, MEMBER 3"/>
    <property type="match status" value="1"/>
</dbReference>
<evidence type="ECO:0000256" key="1">
    <source>
        <dbReference type="SAM" id="Coils"/>
    </source>
</evidence>
<evidence type="ECO:0000256" key="2">
    <source>
        <dbReference type="SAM" id="MobiDB-lite"/>
    </source>
</evidence>
<dbReference type="PANTHER" id="PTHR12156:SF23">
    <property type="entry name" value="PLECKSTRIN HOMOLOGY-LIKE DOMAIN FAMILY B MEMBER 1"/>
    <property type="match status" value="1"/>
</dbReference>
<name>A0A5N5JTR9_PANHP</name>
<feature type="region of interest" description="Disordered" evidence="2">
    <location>
        <begin position="509"/>
        <end position="528"/>
    </location>
</feature>
<feature type="region of interest" description="Disordered" evidence="2">
    <location>
        <begin position="48"/>
        <end position="85"/>
    </location>
</feature>
<feature type="compositionally biased region" description="Polar residues" evidence="2">
    <location>
        <begin position="231"/>
        <end position="241"/>
    </location>
</feature>
<organism evidence="3 4">
    <name type="scientific">Pangasianodon hypophthalmus</name>
    <name type="common">Striped catfish</name>
    <name type="synonym">Helicophagus hypophthalmus</name>
    <dbReference type="NCBI Taxonomy" id="310915"/>
    <lineage>
        <taxon>Eukaryota</taxon>
        <taxon>Metazoa</taxon>
        <taxon>Chordata</taxon>
        <taxon>Craniata</taxon>
        <taxon>Vertebrata</taxon>
        <taxon>Euteleostomi</taxon>
        <taxon>Actinopterygii</taxon>
        <taxon>Neopterygii</taxon>
        <taxon>Teleostei</taxon>
        <taxon>Ostariophysi</taxon>
        <taxon>Siluriformes</taxon>
        <taxon>Pangasiidae</taxon>
        <taxon>Pangasianodon</taxon>
    </lineage>
</organism>
<keyword evidence="1" id="KW-0175">Coiled coil</keyword>